<organism evidence="2 3">
    <name type="scientific">Enterobacter chengduensis</name>
    <dbReference type="NCBI Taxonomy" id="2494701"/>
    <lineage>
        <taxon>Bacteria</taxon>
        <taxon>Pseudomonadati</taxon>
        <taxon>Pseudomonadota</taxon>
        <taxon>Gammaproteobacteria</taxon>
        <taxon>Enterobacterales</taxon>
        <taxon>Enterobacteriaceae</taxon>
        <taxon>Enterobacter</taxon>
        <taxon>Enterobacter cloacae complex</taxon>
    </lineage>
</organism>
<dbReference type="GO" id="GO:0051537">
    <property type="term" value="F:2 iron, 2 sulfur cluster binding"/>
    <property type="evidence" value="ECO:0007669"/>
    <property type="project" value="InterPro"/>
</dbReference>
<dbReference type="EMBL" id="JZKT01000013">
    <property type="protein sequence ID" value="KJX36674.1"/>
    <property type="molecule type" value="Genomic_DNA"/>
</dbReference>
<dbReference type="Gene3D" id="2.40.30.10">
    <property type="entry name" value="Translation factors"/>
    <property type="match status" value="1"/>
</dbReference>
<dbReference type="InterPro" id="IPR036010">
    <property type="entry name" value="2Fe-2S_ferredoxin-like_sf"/>
</dbReference>
<dbReference type="PROSITE" id="PS00197">
    <property type="entry name" value="2FE2S_FER_1"/>
    <property type="match status" value="1"/>
</dbReference>
<dbReference type="Gene3D" id="3.40.50.80">
    <property type="entry name" value="Nucleotide-binding domain of ferredoxin-NADP reductase (FNR) module"/>
    <property type="match status" value="1"/>
</dbReference>
<dbReference type="InterPro" id="IPR017938">
    <property type="entry name" value="Riboflavin_synthase-like_b-brl"/>
</dbReference>
<dbReference type="SUPFAM" id="SSF54292">
    <property type="entry name" value="2Fe-2S ferredoxin-like"/>
    <property type="match status" value="1"/>
</dbReference>
<dbReference type="InterPro" id="IPR039261">
    <property type="entry name" value="FNR_nucleotide-bd"/>
</dbReference>
<dbReference type="CDD" id="cd00207">
    <property type="entry name" value="fer2"/>
    <property type="match status" value="1"/>
</dbReference>
<dbReference type="InterPro" id="IPR050415">
    <property type="entry name" value="MRET"/>
</dbReference>
<sequence length="342" mass="38159">MKLICAESTFLTQRIRMFRLIPVDKDVSREKDIYPGQYLNFLFRDTSGASFHRCYTVVNSEKGEYYDVIIEDKGEGHASATLSRLLLNKKEVEVTEHGGEITFNTLRDKTNVLLMANGIGITLPLALLRESFRHYGYTVAQKNVVLQLSCTDLKSMPCLNELLDLHLRSNWFTLRINVTRASPIRHSEFINSGRIEVGRDVKGVIPDIAIICGSVGFAQTMMTALQQHFPKTTIAVEAFSSAPALKLSDSEPVISPARLTVQNMGREINVTAGATVLENLMQHGIPIRNMCRSGICGSCKFRLIGGEVQTVPDFCLSTKDHQENIHLACCSYSEKDIVIETL</sequence>
<dbReference type="PANTHER" id="PTHR47354">
    <property type="entry name" value="NADH OXIDOREDUCTASE HCR"/>
    <property type="match status" value="1"/>
</dbReference>
<keyword evidence="3" id="KW-1185">Reference proteome</keyword>
<dbReference type="GeneID" id="63141866"/>
<dbReference type="Gene3D" id="3.10.20.30">
    <property type="match status" value="1"/>
</dbReference>
<proteinExistence type="predicted"/>
<dbReference type="InterPro" id="IPR012675">
    <property type="entry name" value="Beta-grasp_dom_sf"/>
</dbReference>
<reference evidence="2 3" key="1">
    <citation type="submission" date="2015-02" db="EMBL/GenBank/DDBJ databases">
        <authorList>
            <person name="Adams M."/>
            <person name="Sutton G."/>
            <person name="Nelson K."/>
            <person name="Bonomo R."/>
            <person name="McCorrison J."/>
            <person name="Sanka R."/>
            <person name="Brinkac L."/>
            <person name="Nierman W."/>
        </authorList>
    </citation>
    <scope>NUCLEOTIDE SEQUENCE [LARGE SCALE GENOMIC DNA]</scope>
    <source>
        <strain evidence="2 3">CIDEIMsCOL9</strain>
    </source>
</reference>
<feature type="domain" description="2Fe-2S ferredoxin-type" evidence="1">
    <location>
        <begin position="257"/>
        <end position="342"/>
    </location>
</feature>
<dbReference type="SUPFAM" id="SSF63380">
    <property type="entry name" value="Riboflavin synthase domain-like"/>
    <property type="match status" value="1"/>
</dbReference>
<gene>
    <name evidence="2" type="ORF">SG71_10175</name>
</gene>
<dbReference type="SUPFAM" id="SSF52343">
    <property type="entry name" value="Ferredoxin reductase-like, C-terminal NADP-linked domain"/>
    <property type="match status" value="1"/>
</dbReference>
<dbReference type="Pfam" id="PF00111">
    <property type="entry name" value="Fer2"/>
    <property type="match status" value="1"/>
</dbReference>
<dbReference type="Proteomes" id="UP000033354">
    <property type="component" value="Unassembled WGS sequence"/>
</dbReference>
<dbReference type="PANTHER" id="PTHR47354:SF5">
    <property type="entry name" value="PROTEIN RFBI"/>
    <property type="match status" value="1"/>
</dbReference>
<comment type="caution">
    <text evidence="2">The sequence shown here is derived from an EMBL/GenBank/DDBJ whole genome shotgun (WGS) entry which is preliminary data.</text>
</comment>
<accession>A0AAW3HI17</accession>
<dbReference type="InterPro" id="IPR006058">
    <property type="entry name" value="2Fe2S_fd_BS"/>
</dbReference>
<evidence type="ECO:0000313" key="3">
    <source>
        <dbReference type="Proteomes" id="UP000033354"/>
    </source>
</evidence>
<evidence type="ECO:0000259" key="1">
    <source>
        <dbReference type="PROSITE" id="PS51085"/>
    </source>
</evidence>
<dbReference type="PROSITE" id="PS51085">
    <property type="entry name" value="2FE2S_FER_2"/>
    <property type="match status" value="1"/>
</dbReference>
<protein>
    <recommendedName>
        <fullName evidence="1">2Fe-2S ferredoxin-type domain-containing protein</fullName>
    </recommendedName>
</protein>
<evidence type="ECO:0000313" key="2">
    <source>
        <dbReference type="EMBL" id="KJX36674.1"/>
    </source>
</evidence>
<dbReference type="AlphaFoldDB" id="A0AAW3HI17"/>
<dbReference type="RefSeq" id="WP_032639552.1">
    <property type="nucleotide sequence ID" value="NZ_CP043318.1"/>
</dbReference>
<dbReference type="InterPro" id="IPR001041">
    <property type="entry name" value="2Fe-2S_ferredoxin-type"/>
</dbReference>
<name>A0AAW3HI17_9ENTR</name>
<dbReference type="GO" id="GO:0016491">
    <property type="term" value="F:oxidoreductase activity"/>
    <property type="evidence" value="ECO:0007669"/>
    <property type="project" value="TreeGrafter"/>
</dbReference>